<name>A0A2H0TJL3_9BACT</name>
<proteinExistence type="predicted"/>
<dbReference type="EMBL" id="PFCK01000026">
    <property type="protein sequence ID" value="PIR71726.1"/>
    <property type="molecule type" value="Genomic_DNA"/>
</dbReference>
<comment type="caution">
    <text evidence="1">The sequence shown here is derived from an EMBL/GenBank/DDBJ whole genome shotgun (WGS) entry which is preliminary data.</text>
</comment>
<gene>
    <name evidence="1" type="ORF">COU43_00950</name>
</gene>
<organism evidence="1 2">
    <name type="scientific">Candidatus Nealsonbacteria bacterium CG10_big_fil_rev_8_21_14_0_10_37_25</name>
    <dbReference type="NCBI Taxonomy" id="1974711"/>
    <lineage>
        <taxon>Bacteria</taxon>
        <taxon>Candidatus Nealsoniibacteriota</taxon>
    </lineage>
</organism>
<dbReference type="AlphaFoldDB" id="A0A2H0TJL3"/>
<dbReference type="Proteomes" id="UP000228909">
    <property type="component" value="Unassembled WGS sequence"/>
</dbReference>
<accession>A0A2H0TJL3</accession>
<dbReference type="InterPro" id="IPR025325">
    <property type="entry name" value="DUF4231"/>
</dbReference>
<evidence type="ECO:0000313" key="2">
    <source>
        <dbReference type="Proteomes" id="UP000228909"/>
    </source>
</evidence>
<evidence type="ECO:0000313" key="1">
    <source>
        <dbReference type="EMBL" id="PIR71726.1"/>
    </source>
</evidence>
<reference evidence="2" key="1">
    <citation type="submission" date="2017-09" db="EMBL/GenBank/DDBJ databases">
        <title>Depth-based differentiation of microbial function through sediment-hosted aquifers and enrichment of novel symbionts in the deep terrestrial subsurface.</title>
        <authorList>
            <person name="Probst A.J."/>
            <person name="Ladd B."/>
            <person name="Jarett J.K."/>
            <person name="Geller-Mcgrath D.E."/>
            <person name="Sieber C.M.K."/>
            <person name="Emerson J.B."/>
            <person name="Anantharaman K."/>
            <person name="Thomas B.C."/>
            <person name="Malmstrom R."/>
            <person name="Stieglmeier M."/>
            <person name="Klingl A."/>
            <person name="Woyke T."/>
            <person name="Ryan C.M."/>
            <person name="Banfield J.F."/>
        </authorList>
    </citation>
    <scope>NUCLEOTIDE SEQUENCE [LARGE SCALE GENOMIC DNA]</scope>
</reference>
<dbReference type="NCBIfam" id="NF033634">
    <property type="entry name" value="SLATT_1"/>
    <property type="match status" value="1"/>
</dbReference>
<sequence length="133" mass="15021">MKAPAILTGSAGVLIVILEGLQHLFQFQHNWIIFRSTCENLKHEKYLWLAKAGPYVQVGNPDAILAERIGKLILQEHAKWIVGQERTVQIKNFNIFACLRRAKGGTAPKIKPAKIILPHQSKAWCRTPLRSAF</sequence>
<protein>
    <submittedName>
        <fullName evidence="1">Uncharacterized protein</fullName>
    </submittedName>
</protein>
<dbReference type="Pfam" id="PF14015">
    <property type="entry name" value="DUF4231"/>
    <property type="match status" value="1"/>
</dbReference>